<dbReference type="Gene3D" id="3.40.50.10210">
    <property type="match status" value="1"/>
</dbReference>
<evidence type="ECO:0000313" key="11">
    <source>
        <dbReference type="EMBL" id="MCY0966734.1"/>
    </source>
</evidence>
<evidence type="ECO:0000256" key="4">
    <source>
        <dbReference type="ARBA" id="ARBA00015486"/>
    </source>
</evidence>
<evidence type="ECO:0000256" key="1">
    <source>
        <dbReference type="ARBA" id="ARBA00005049"/>
    </source>
</evidence>
<dbReference type="Proteomes" id="UP001150830">
    <property type="component" value="Unassembled WGS sequence"/>
</dbReference>
<dbReference type="NCBIfam" id="TIGR03160">
    <property type="entry name" value="cobT_DBIPRT"/>
    <property type="match status" value="1"/>
</dbReference>
<dbReference type="PANTHER" id="PTHR43463:SF1">
    <property type="entry name" value="NICOTINATE-NUCLEOTIDE--DIMETHYLBENZIMIDAZOLE PHOSPHORIBOSYLTRANSFERASE"/>
    <property type="match status" value="1"/>
</dbReference>
<dbReference type="RefSeq" id="WP_283174932.1">
    <property type="nucleotide sequence ID" value="NZ_JAPNOA010000056.1"/>
</dbReference>
<evidence type="ECO:0000256" key="7">
    <source>
        <dbReference type="ARBA" id="ARBA00022679"/>
    </source>
</evidence>
<dbReference type="PANTHER" id="PTHR43463">
    <property type="entry name" value="NICOTINATE-NUCLEOTIDE--DIMETHYLBENZIMIDAZOLE PHOSPHORIBOSYLTRANSFERASE"/>
    <property type="match status" value="1"/>
</dbReference>
<evidence type="ECO:0000256" key="3">
    <source>
        <dbReference type="ARBA" id="ARBA00011991"/>
    </source>
</evidence>
<reference evidence="11" key="1">
    <citation type="submission" date="2022-11" db="EMBL/GenBank/DDBJ databases">
        <title>Parathalassolutuus dongxingensis gen. nov., sp. nov., a novel member of family Oceanospirillaceae isolated from a coastal shrimp pond in Guangxi, China.</title>
        <authorList>
            <person name="Chen H."/>
        </authorList>
    </citation>
    <scope>NUCLEOTIDE SEQUENCE</scope>
    <source>
        <strain evidence="11">G-43</strain>
    </source>
</reference>
<feature type="active site" description="Proton acceptor" evidence="10">
    <location>
        <position position="331"/>
    </location>
</feature>
<accession>A0A9X3EFU6</accession>
<keyword evidence="7 10" id="KW-0808">Transferase</keyword>
<evidence type="ECO:0000256" key="6">
    <source>
        <dbReference type="ARBA" id="ARBA00022676"/>
    </source>
</evidence>
<keyword evidence="6 10" id="KW-0328">Glycosyltransferase</keyword>
<evidence type="ECO:0000256" key="5">
    <source>
        <dbReference type="ARBA" id="ARBA00022573"/>
    </source>
</evidence>
<comment type="pathway">
    <text evidence="1 10">Nucleoside biosynthesis; alpha-ribazole biosynthesis; alpha-ribazole from 5,6-dimethylbenzimidazole: step 1/2.</text>
</comment>
<dbReference type="AlphaFoldDB" id="A0A9X3EFU6"/>
<protein>
    <recommendedName>
        <fullName evidence="4 10">Nicotinate-nucleotide--dimethylbenzimidazole phosphoribosyltransferase</fullName>
        <shortName evidence="10">NN:DBI PRT</shortName>
        <ecNumber evidence="3 10">2.4.2.21</ecNumber>
    </recommendedName>
    <alternativeName>
        <fullName evidence="8 10">N(1)-alpha-phosphoribosyltransferase</fullName>
    </alternativeName>
</protein>
<dbReference type="FunFam" id="3.40.50.10210:FF:000001">
    <property type="entry name" value="Nicotinate-nucleotide--dimethylbenzimidazole phosphoribosyltransferase"/>
    <property type="match status" value="1"/>
</dbReference>
<evidence type="ECO:0000313" key="12">
    <source>
        <dbReference type="Proteomes" id="UP001150830"/>
    </source>
</evidence>
<evidence type="ECO:0000256" key="8">
    <source>
        <dbReference type="ARBA" id="ARBA00030686"/>
    </source>
</evidence>
<evidence type="ECO:0000256" key="2">
    <source>
        <dbReference type="ARBA" id="ARBA00007110"/>
    </source>
</evidence>
<comment type="caution">
    <text evidence="11">The sequence shown here is derived from an EMBL/GenBank/DDBJ whole genome shotgun (WGS) entry which is preliminary data.</text>
</comment>
<dbReference type="Pfam" id="PF02277">
    <property type="entry name" value="DBI_PRT"/>
    <property type="match status" value="1"/>
</dbReference>
<dbReference type="Gene3D" id="1.10.1610.10">
    <property type="match status" value="1"/>
</dbReference>
<dbReference type="InterPro" id="IPR003200">
    <property type="entry name" value="Nict_dMeBzImd_PRibTrfase"/>
</dbReference>
<name>A0A9X3EFU6_9GAMM</name>
<dbReference type="GO" id="GO:0009236">
    <property type="term" value="P:cobalamin biosynthetic process"/>
    <property type="evidence" value="ECO:0007669"/>
    <property type="project" value="UniProtKB-UniRule"/>
</dbReference>
<proteinExistence type="inferred from homology"/>
<dbReference type="CDD" id="cd02439">
    <property type="entry name" value="DMB-PRT_CobT"/>
    <property type="match status" value="1"/>
</dbReference>
<dbReference type="SUPFAM" id="SSF52733">
    <property type="entry name" value="Nicotinate mononucleotide:5,6-dimethylbenzimidazole phosphoribosyltransferase (CobT)"/>
    <property type="match status" value="1"/>
</dbReference>
<dbReference type="EC" id="2.4.2.21" evidence="3 10"/>
<keyword evidence="12" id="KW-1185">Reference proteome</keyword>
<evidence type="ECO:0000256" key="10">
    <source>
        <dbReference type="HAMAP-Rule" id="MF_00230"/>
    </source>
</evidence>
<dbReference type="GO" id="GO:0008939">
    <property type="term" value="F:nicotinate-nucleotide-dimethylbenzimidazole phosphoribosyltransferase activity"/>
    <property type="evidence" value="ECO:0007669"/>
    <property type="project" value="UniProtKB-UniRule"/>
</dbReference>
<evidence type="ECO:0000256" key="9">
    <source>
        <dbReference type="ARBA" id="ARBA00047340"/>
    </source>
</evidence>
<dbReference type="InterPro" id="IPR017846">
    <property type="entry name" value="Nict_dMeBzImd_PRibTrfase_bact"/>
</dbReference>
<dbReference type="HAMAP" id="MF_00230">
    <property type="entry name" value="CobT"/>
    <property type="match status" value="1"/>
</dbReference>
<organism evidence="11 12">
    <name type="scientific">Parathalassolituus penaei</name>
    <dbReference type="NCBI Taxonomy" id="2997323"/>
    <lineage>
        <taxon>Bacteria</taxon>
        <taxon>Pseudomonadati</taxon>
        <taxon>Pseudomonadota</taxon>
        <taxon>Gammaproteobacteria</taxon>
        <taxon>Oceanospirillales</taxon>
        <taxon>Oceanospirillaceae</taxon>
        <taxon>Parathalassolituus</taxon>
    </lineage>
</organism>
<comment type="function">
    <text evidence="10">Catalyzes the synthesis of alpha-ribazole-5'-phosphate from nicotinate mononucleotide (NAMN) and 5,6-dimethylbenzimidazole (DMB).</text>
</comment>
<dbReference type="NCBIfam" id="NF000996">
    <property type="entry name" value="PRK00105.1"/>
    <property type="match status" value="1"/>
</dbReference>
<dbReference type="InterPro" id="IPR036087">
    <property type="entry name" value="Nict_dMeBzImd_PRibTrfase_sf"/>
</dbReference>
<comment type="catalytic activity">
    <reaction evidence="9 10">
        <text>5,6-dimethylbenzimidazole + nicotinate beta-D-ribonucleotide = alpha-ribazole 5'-phosphate + nicotinate + H(+)</text>
        <dbReference type="Rhea" id="RHEA:11196"/>
        <dbReference type="ChEBI" id="CHEBI:15378"/>
        <dbReference type="ChEBI" id="CHEBI:15890"/>
        <dbReference type="ChEBI" id="CHEBI:32544"/>
        <dbReference type="ChEBI" id="CHEBI:57502"/>
        <dbReference type="ChEBI" id="CHEBI:57918"/>
        <dbReference type="EC" id="2.4.2.21"/>
    </reaction>
</comment>
<comment type="similarity">
    <text evidence="2 10">Belongs to the CobT family.</text>
</comment>
<dbReference type="InterPro" id="IPR023195">
    <property type="entry name" value="Nict_dMeBzImd_PRibTrfase_N"/>
</dbReference>
<sequence length="365" mass="38385">MHPDFQPAAVELVPGLPEILPLDEALLPGIRARILNKTKPPGSLGYLEDLAEQIALLQGSPELLQLRAPIMLVFAADHGIARNAVSIAPQAVTRQMVLNFLSGGAAINCLCQSSAMRFRVVDAGILEPVRVNSEYLRVQRIAPGTEDFSRAPAMSADQCRAALMAGVRIANDEIDAGAGVLGFGEMGIGNTSSASALLALVAGLPVDDVVGRGTGITDQQYRLKLDLITQGVQRVRGASMDPVSAMTALTEVGGFEVAQITGAMLGAAARNRVILVDGFIVSVAALLAVCINPQARSRMVFAHRSAERAHVMVLELMQARALLDLDLRLGEGTGAALALPLLRAACIFYNEMATFDSAGVTGVEV</sequence>
<gene>
    <name evidence="10 11" type="primary">cobT</name>
    <name evidence="11" type="ORF">OUO13_16245</name>
</gene>
<dbReference type="EMBL" id="JAPNOA010000056">
    <property type="protein sequence ID" value="MCY0966734.1"/>
    <property type="molecule type" value="Genomic_DNA"/>
</dbReference>
<keyword evidence="5 10" id="KW-0169">Cobalamin biosynthesis</keyword>